<dbReference type="PANTHER" id="PTHR11373:SF4">
    <property type="entry name" value="DEOXYNUCLEOSIDE TRIPHOSPHATE TRIPHOSPHOHYDROLASE SAMHD1"/>
    <property type="match status" value="1"/>
</dbReference>
<feature type="domain" description="HD/PDEase" evidence="1">
    <location>
        <begin position="53"/>
        <end position="172"/>
    </location>
</feature>
<dbReference type="GO" id="GO:0008832">
    <property type="term" value="F:dGTPase activity"/>
    <property type="evidence" value="ECO:0007669"/>
    <property type="project" value="TreeGrafter"/>
</dbReference>
<proteinExistence type="predicted"/>
<reference evidence="2" key="2">
    <citation type="submission" date="2021-04" db="EMBL/GenBank/DDBJ databases">
        <authorList>
            <person name="Gilroy R."/>
        </authorList>
    </citation>
    <scope>NUCLEOTIDE SEQUENCE</scope>
    <source>
        <strain evidence="2">Gambia16-930</strain>
    </source>
</reference>
<protein>
    <submittedName>
        <fullName evidence="2">HD domain-containing protein</fullName>
    </submittedName>
</protein>
<dbReference type="InterPro" id="IPR050135">
    <property type="entry name" value="dGTPase-like"/>
</dbReference>
<dbReference type="Proteomes" id="UP000824267">
    <property type="component" value="Unassembled WGS sequence"/>
</dbReference>
<comment type="caution">
    <text evidence="2">The sequence shown here is derived from an EMBL/GenBank/DDBJ whole genome shotgun (WGS) entry which is preliminary data.</text>
</comment>
<evidence type="ECO:0000259" key="1">
    <source>
        <dbReference type="SMART" id="SM00471"/>
    </source>
</evidence>
<dbReference type="SUPFAM" id="SSF109604">
    <property type="entry name" value="HD-domain/PDEase-like"/>
    <property type="match status" value="1"/>
</dbReference>
<dbReference type="PANTHER" id="PTHR11373">
    <property type="entry name" value="DEOXYNUCLEOSIDE TRIPHOSPHATE TRIPHOSPHOHYDROLASE"/>
    <property type="match status" value="1"/>
</dbReference>
<name>A0A9D1RF23_9BACT</name>
<evidence type="ECO:0000313" key="3">
    <source>
        <dbReference type="Proteomes" id="UP000824267"/>
    </source>
</evidence>
<organism evidence="2 3">
    <name type="scientific">Candidatus Onthomorpha intestinigallinarum</name>
    <dbReference type="NCBI Taxonomy" id="2840880"/>
    <lineage>
        <taxon>Bacteria</taxon>
        <taxon>Pseudomonadati</taxon>
        <taxon>Bacteroidota</taxon>
        <taxon>Bacteroidia</taxon>
        <taxon>Bacteroidales</taxon>
        <taxon>Candidatus Onthomorpha</taxon>
    </lineage>
</organism>
<dbReference type="EMBL" id="DXGG01000071">
    <property type="protein sequence ID" value="HIW87066.1"/>
    <property type="molecule type" value="Genomic_DNA"/>
</dbReference>
<dbReference type="InterPro" id="IPR045509">
    <property type="entry name" value="HD_assoc_2"/>
</dbReference>
<dbReference type="InterPro" id="IPR006674">
    <property type="entry name" value="HD_domain"/>
</dbReference>
<dbReference type="AlphaFoldDB" id="A0A9D1RF23"/>
<dbReference type="CDD" id="cd00077">
    <property type="entry name" value="HDc"/>
    <property type="match status" value="1"/>
</dbReference>
<dbReference type="Pfam" id="PF01966">
    <property type="entry name" value="HD"/>
    <property type="match status" value="1"/>
</dbReference>
<dbReference type="Gene3D" id="1.20.1250.30">
    <property type="match status" value="1"/>
</dbReference>
<evidence type="ECO:0000313" key="2">
    <source>
        <dbReference type="EMBL" id="HIW87066.1"/>
    </source>
</evidence>
<dbReference type="GO" id="GO:0006203">
    <property type="term" value="P:dGTP catabolic process"/>
    <property type="evidence" value="ECO:0007669"/>
    <property type="project" value="TreeGrafter"/>
</dbReference>
<dbReference type="Pfam" id="PF19276">
    <property type="entry name" value="HD_assoc_2"/>
    <property type="match status" value="1"/>
</dbReference>
<dbReference type="InterPro" id="IPR003607">
    <property type="entry name" value="HD/PDEase_dom"/>
</dbReference>
<dbReference type="Gene3D" id="1.10.3210.10">
    <property type="entry name" value="Hypothetical protein af1432"/>
    <property type="match status" value="1"/>
</dbReference>
<reference evidence="2" key="1">
    <citation type="journal article" date="2021" name="PeerJ">
        <title>Extensive microbial diversity within the chicken gut microbiome revealed by metagenomics and culture.</title>
        <authorList>
            <person name="Gilroy R."/>
            <person name="Ravi A."/>
            <person name="Getino M."/>
            <person name="Pursley I."/>
            <person name="Horton D.L."/>
            <person name="Alikhan N.F."/>
            <person name="Baker D."/>
            <person name="Gharbi K."/>
            <person name="Hall N."/>
            <person name="Watson M."/>
            <person name="Adriaenssens E.M."/>
            <person name="Foster-Nyarko E."/>
            <person name="Jarju S."/>
            <person name="Secka A."/>
            <person name="Antonio M."/>
            <person name="Oren A."/>
            <person name="Chaudhuri R.R."/>
            <person name="La Ragione R."/>
            <person name="Hildebrand F."/>
            <person name="Pallen M.J."/>
        </authorList>
    </citation>
    <scope>NUCLEOTIDE SEQUENCE</scope>
    <source>
        <strain evidence="2">Gambia16-930</strain>
    </source>
</reference>
<dbReference type="SMART" id="SM00471">
    <property type="entry name" value="HDc"/>
    <property type="match status" value="1"/>
</dbReference>
<sequence>MITSNKRKIINDPVYGFINIPSEDIFDLIQTPVMQRLRRIRQLGLSNMVYPGAEHTRFAHSLGAMHLMYQALDVLKQKGIDISREEESATLVAILLHDTGHAPFSHCLEHFFFSCSHEELTKHFMSECGVAQTAIDVFSGCYGRAFLHQLVSSQVDTDRLDYLTRDSFFTGVSEGVIGTDRILKMFNVKDDELVIDQKGIYSIEKFIISRRLMYWQVYMHKTVVAADNLLSKVLLRAKDLQQEGRLDYESYPLSSHLYYFLDKGQRDLSDREALEHFRLLDDSDIWSAVKVWSGHGDGILRRLSSSLMNRTLGHVTIQDNPFTDEQIESVCSYGDEVSRKYFTATDELHNKAYNFNDTRINILFENGEIKEICDASDQLDSSFLSKEIKKYFFYQI</sequence>
<gene>
    <name evidence="2" type="ORF">IAC47_02180</name>
</gene>
<accession>A0A9D1RF23</accession>